<dbReference type="AlphaFoldDB" id="C9SC96"/>
<feature type="region of interest" description="Disordered" evidence="1">
    <location>
        <begin position="285"/>
        <end position="307"/>
    </location>
</feature>
<accession>C9SC96</accession>
<dbReference type="Proteomes" id="UP000008698">
    <property type="component" value="Unassembled WGS sequence"/>
</dbReference>
<feature type="region of interest" description="Disordered" evidence="1">
    <location>
        <begin position="63"/>
        <end position="102"/>
    </location>
</feature>
<dbReference type="RefSeq" id="XP_003006681.1">
    <property type="nucleotide sequence ID" value="XM_003006635.1"/>
</dbReference>
<dbReference type="OrthoDB" id="10526522at2759"/>
<evidence type="ECO:0000256" key="1">
    <source>
        <dbReference type="SAM" id="MobiDB-lite"/>
    </source>
</evidence>
<feature type="compositionally biased region" description="Basic residues" evidence="1">
    <location>
        <begin position="344"/>
        <end position="353"/>
    </location>
</feature>
<reference evidence="3" key="1">
    <citation type="journal article" date="2011" name="PLoS Pathog.">
        <title>Comparative genomics yields insights into niche adaptation of plant vascular wilt pathogens.</title>
        <authorList>
            <person name="Klosterman S.J."/>
            <person name="Subbarao K.V."/>
            <person name="Kang S."/>
            <person name="Veronese P."/>
            <person name="Gold S.E."/>
            <person name="Thomma B.P.H.J."/>
            <person name="Chen Z."/>
            <person name="Henrissat B."/>
            <person name="Lee Y.-H."/>
            <person name="Park J."/>
            <person name="Garcia-Pedrajas M.D."/>
            <person name="Barbara D.J."/>
            <person name="Anchieta A."/>
            <person name="de Jonge R."/>
            <person name="Santhanam P."/>
            <person name="Maruthachalam K."/>
            <person name="Atallah Z."/>
            <person name="Amyotte S.G."/>
            <person name="Paz Z."/>
            <person name="Inderbitzin P."/>
            <person name="Hayes R.J."/>
            <person name="Heiman D.I."/>
            <person name="Young S."/>
            <person name="Zeng Q."/>
            <person name="Engels R."/>
            <person name="Galagan J."/>
            <person name="Cuomo C.A."/>
            <person name="Dobinson K.F."/>
            <person name="Ma L.-J."/>
        </authorList>
    </citation>
    <scope>NUCLEOTIDE SEQUENCE [LARGE SCALE GENOMIC DNA]</scope>
    <source>
        <strain evidence="3">VaMs.102 / ATCC MYA-4576 / FGSC 10136</strain>
    </source>
</reference>
<dbReference type="KEGG" id="val:VDBG_02820"/>
<dbReference type="EMBL" id="DS985216">
    <property type="protein sequence ID" value="EEY16711.1"/>
    <property type="molecule type" value="Genomic_DNA"/>
</dbReference>
<proteinExistence type="predicted"/>
<sequence length="526" mass="57236">MKRGDMCGGASCDKRWDGVHGVLREETICSSPLLQPVITRSNATSQTTAPETLSHSLRRVTWDTPNRHSVSREPCNNLTHHRKYKGSNEPHRTPSAPAPRRFGWGVTLPSPDPPRPSCRPRQHTCTFAREIGTVLQGQTFGGRRQNFLMGRLGAGPHGRYSVRGGCRGPGVSNQKGAASRSRLAVSEMASIDEVPPENWLVWSGVVTSCHMAGCERGYGRAECTTRHGAAGLGWAGTIYLGLNRLPDVDDHQKGARSGIGAGPIANGSILFIQRTCSWVDFGTDSSEARDRNPCPSDPWKLKDRRRPSTPNLLVKAHLAGPSGCINTPKRAPSANRGSHSLSPKGRHPPRHRLQLLPPPPSLSELGPPGIASAPRCPKRLLSTISSRLVDGLHLTRCGRCQVQLSAFRTNLVQNTQIPRGTRHLVHLSDQNHNQQSEIACISHLLFPASCINPRSRVLGTNTQPTRALDLSSRPRPFLERITNQQLSDGLVLPDAHHSQGIIFSIARFGVDSAYPVKLSRGPSSPS</sequence>
<gene>
    <name evidence="2" type="ORF">VDBG_02820</name>
</gene>
<keyword evidence="3" id="KW-1185">Reference proteome</keyword>
<name>C9SC96_VERA1</name>
<evidence type="ECO:0000313" key="2">
    <source>
        <dbReference type="EMBL" id="EEY16711.1"/>
    </source>
</evidence>
<feature type="region of interest" description="Disordered" evidence="1">
    <location>
        <begin position="321"/>
        <end position="370"/>
    </location>
</feature>
<evidence type="ECO:0000313" key="3">
    <source>
        <dbReference type="Proteomes" id="UP000008698"/>
    </source>
</evidence>
<protein>
    <submittedName>
        <fullName evidence="2">Predicted protein</fullName>
    </submittedName>
</protein>
<feature type="compositionally biased region" description="Polar residues" evidence="1">
    <location>
        <begin position="63"/>
        <end position="78"/>
    </location>
</feature>
<dbReference type="HOGENOM" id="CLU_517966_0_0_1"/>
<dbReference type="GeneID" id="9532823"/>
<organism evidence="3">
    <name type="scientific">Verticillium alfalfae (strain VaMs.102 / ATCC MYA-4576 / FGSC 10136)</name>
    <name type="common">Verticillium wilt of alfalfa</name>
    <name type="synonym">Verticillium albo-atrum</name>
    <dbReference type="NCBI Taxonomy" id="526221"/>
    <lineage>
        <taxon>Eukaryota</taxon>
        <taxon>Fungi</taxon>
        <taxon>Dikarya</taxon>
        <taxon>Ascomycota</taxon>
        <taxon>Pezizomycotina</taxon>
        <taxon>Sordariomycetes</taxon>
        <taxon>Hypocreomycetidae</taxon>
        <taxon>Glomerellales</taxon>
        <taxon>Plectosphaerellaceae</taxon>
        <taxon>Verticillium</taxon>
    </lineage>
</organism>